<dbReference type="GO" id="GO:0005886">
    <property type="term" value="C:plasma membrane"/>
    <property type="evidence" value="ECO:0007669"/>
    <property type="project" value="UniProtKB-SubCell"/>
</dbReference>
<evidence type="ECO:0000313" key="16">
    <source>
        <dbReference type="Proteomes" id="UP000305778"/>
    </source>
</evidence>
<feature type="domain" description="Anti-sigma-K factor RskA N-terminal" evidence="14">
    <location>
        <begin position="11"/>
        <end position="42"/>
    </location>
</feature>
<evidence type="ECO:0000256" key="3">
    <source>
        <dbReference type="ARBA" id="ARBA00022475"/>
    </source>
</evidence>
<evidence type="ECO:0000256" key="12">
    <source>
        <dbReference type="SAM" id="Phobius"/>
    </source>
</evidence>
<evidence type="ECO:0000256" key="8">
    <source>
        <dbReference type="ARBA" id="ARBA00023163"/>
    </source>
</evidence>
<dbReference type="InterPro" id="IPR018764">
    <property type="entry name" value="RskA_C"/>
</dbReference>
<feature type="transmembrane region" description="Helical" evidence="12">
    <location>
        <begin position="121"/>
        <end position="145"/>
    </location>
</feature>
<evidence type="ECO:0000256" key="4">
    <source>
        <dbReference type="ARBA" id="ARBA00022692"/>
    </source>
</evidence>
<evidence type="ECO:0000256" key="5">
    <source>
        <dbReference type="ARBA" id="ARBA00022989"/>
    </source>
</evidence>
<protein>
    <recommendedName>
        <fullName evidence="10">Regulator of SigK</fullName>
    </recommendedName>
    <alternativeName>
        <fullName evidence="9">Sigma-K anti-sigma factor RskA</fullName>
    </alternativeName>
</protein>
<reference evidence="15 16" key="1">
    <citation type="submission" date="2019-04" db="EMBL/GenBank/DDBJ databases">
        <title>Streptomyces oryziradicis sp. nov., a novel actinomycete isolated from rhizosphere soil of rice (Oryza sativa L.).</title>
        <authorList>
            <person name="Li C."/>
        </authorList>
    </citation>
    <scope>NUCLEOTIDE SEQUENCE [LARGE SCALE GENOMIC DNA]</scope>
    <source>
        <strain evidence="15 16">NEAU-C40</strain>
    </source>
</reference>
<dbReference type="Pfam" id="PF22618">
    <property type="entry name" value="RskA_N"/>
    <property type="match status" value="1"/>
</dbReference>
<proteinExistence type="predicted"/>
<evidence type="ECO:0000256" key="9">
    <source>
        <dbReference type="ARBA" id="ARBA00029829"/>
    </source>
</evidence>
<keyword evidence="16" id="KW-1185">Reference proteome</keyword>
<dbReference type="Gene3D" id="1.10.10.1320">
    <property type="entry name" value="Anti-sigma factor, zinc-finger domain"/>
    <property type="match status" value="1"/>
</dbReference>
<feature type="domain" description="Anti-sigma K factor RskA C-terminal" evidence="13">
    <location>
        <begin position="129"/>
        <end position="270"/>
    </location>
</feature>
<keyword evidence="4 12" id="KW-0812">Transmembrane</keyword>
<evidence type="ECO:0000256" key="6">
    <source>
        <dbReference type="ARBA" id="ARBA00023015"/>
    </source>
</evidence>
<comment type="caution">
    <text evidence="15">The sequence shown here is derived from an EMBL/GenBank/DDBJ whole genome shotgun (WGS) entry which is preliminary data.</text>
</comment>
<dbReference type="EMBL" id="SUMC01000025">
    <property type="protein sequence ID" value="TKA09047.1"/>
    <property type="molecule type" value="Genomic_DNA"/>
</dbReference>
<dbReference type="PANTHER" id="PTHR37461:SF1">
    <property type="entry name" value="ANTI-SIGMA-K FACTOR RSKA"/>
    <property type="match status" value="1"/>
</dbReference>
<keyword evidence="5 12" id="KW-1133">Transmembrane helix</keyword>
<sequence>MRTGMGKSAMHELAAAYALDALEPRELRRFERHLPECPECEEQVRLLSQDAVRLGCAAAVLPPDRLRERVLMAVRTTAQEPPLVPARPAVSARSAVRARARGAARGAGARLGSRARPQRRFAVRLTAGLAVASLVAAAALGVLLARTDAELEQQRTAARAVNQVLAAADAKTVSAKGITAIVSPGLRRAVVTAHGLATPPQGRVYQLWLMDPPAGQGQQRTVRSVGLLSMDSATGTSGPLVATALADGSAVLAVTIEPDGGSAQPTTEPVTQLPLAGSGLGA</sequence>
<evidence type="ECO:0000256" key="7">
    <source>
        <dbReference type="ARBA" id="ARBA00023136"/>
    </source>
</evidence>
<dbReference type="InterPro" id="IPR053877">
    <property type="entry name" value="RskA_N"/>
</dbReference>
<evidence type="ECO:0000259" key="13">
    <source>
        <dbReference type="Pfam" id="PF10099"/>
    </source>
</evidence>
<dbReference type="GO" id="GO:0006417">
    <property type="term" value="P:regulation of translation"/>
    <property type="evidence" value="ECO:0007669"/>
    <property type="project" value="TreeGrafter"/>
</dbReference>
<dbReference type="OrthoDB" id="153510at2"/>
<evidence type="ECO:0000256" key="10">
    <source>
        <dbReference type="ARBA" id="ARBA00030803"/>
    </source>
</evidence>
<comment type="subcellular location">
    <subcellularLocation>
        <location evidence="2">Cell membrane</location>
    </subcellularLocation>
    <subcellularLocation>
        <location evidence="1">Membrane</location>
        <topology evidence="1">Single-pass membrane protein</topology>
    </subcellularLocation>
</comment>
<gene>
    <name evidence="15" type="ORF">FCI23_24855</name>
</gene>
<evidence type="ECO:0000313" key="15">
    <source>
        <dbReference type="EMBL" id="TKA09047.1"/>
    </source>
</evidence>
<dbReference type="InterPro" id="IPR051474">
    <property type="entry name" value="Anti-sigma-K/W_factor"/>
</dbReference>
<dbReference type="GO" id="GO:0016989">
    <property type="term" value="F:sigma factor antagonist activity"/>
    <property type="evidence" value="ECO:0007669"/>
    <property type="project" value="TreeGrafter"/>
</dbReference>
<dbReference type="InterPro" id="IPR041916">
    <property type="entry name" value="Anti_sigma_zinc_sf"/>
</dbReference>
<organism evidence="15 16">
    <name type="scientific">Actinacidiphila oryziradicis</name>
    <dbReference type="NCBI Taxonomy" id="2571141"/>
    <lineage>
        <taxon>Bacteria</taxon>
        <taxon>Bacillati</taxon>
        <taxon>Actinomycetota</taxon>
        <taxon>Actinomycetes</taxon>
        <taxon>Kitasatosporales</taxon>
        <taxon>Streptomycetaceae</taxon>
        <taxon>Actinacidiphila</taxon>
    </lineage>
</organism>
<evidence type="ECO:0000259" key="14">
    <source>
        <dbReference type="Pfam" id="PF22618"/>
    </source>
</evidence>
<keyword evidence="7 12" id="KW-0472">Membrane</keyword>
<keyword evidence="8" id="KW-0804">Transcription</keyword>
<keyword evidence="6" id="KW-0805">Transcription regulation</keyword>
<keyword evidence="3" id="KW-1003">Cell membrane</keyword>
<dbReference type="PANTHER" id="PTHR37461">
    <property type="entry name" value="ANTI-SIGMA-K FACTOR RSKA"/>
    <property type="match status" value="1"/>
</dbReference>
<evidence type="ECO:0000256" key="11">
    <source>
        <dbReference type="SAM" id="MobiDB-lite"/>
    </source>
</evidence>
<dbReference type="AlphaFoldDB" id="A0A4U0SLF7"/>
<name>A0A4U0SLF7_9ACTN</name>
<dbReference type="Pfam" id="PF10099">
    <property type="entry name" value="RskA_C"/>
    <property type="match status" value="1"/>
</dbReference>
<evidence type="ECO:0000256" key="2">
    <source>
        <dbReference type="ARBA" id="ARBA00004236"/>
    </source>
</evidence>
<dbReference type="RefSeq" id="WP_136726145.1">
    <property type="nucleotide sequence ID" value="NZ_SUMC01000025.1"/>
</dbReference>
<feature type="region of interest" description="Disordered" evidence="11">
    <location>
        <begin position="258"/>
        <end position="282"/>
    </location>
</feature>
<evidence type="ECO:0000256" key="1">
    <source>
        <dbReference type="ARBA" id="ARBA00004167"/>
    </source>
</evidence>
<dbReference type="Proteomes" id="UP000305778">
    <property type="component" value="Unassembled WGS sequence"/>
</dbReference>
<accession>A0A4U0SLF7</accession>